<reference evidence="2 3" key="1">
    <citation type="submission" date="2019-03" db="EMBL/GenBank/DDBJ databases">
        <title>First draft genome of Liparis tanakae, snailfish: a comprehensive survey of snailfish specific genes.</title>
        <authorList>
            <person name="Kim W."/>
            <person name="Song I."/>
            <person name="Jeong J.-H."/>
            <person name="Kim D."/>
            <person name="Kim S."/>
            <person name="Ryu S."/>
            <person name="Song J.Y."/>
            <person name="Lee S.K."/>
        </authorList>
    </citation>
    <scope>NUCLEOTIDE SEQUENCE [LARGE SCALE GENOMIC DNA]</scope>
    <source>
        <tissue evidence="2">Muscle</tissue>
    </source>
</reference>
<feature type="compositionally biased region" description="Basic and acidic residues" evidence="1">
    <location>
        <begin position="115"/>
        <end position="127"/>
    </location>
</feature>
<feature type="compositionally biased region" description="Basic and acidic residues" evidence="1">
    <location>
        <begin position="244"/>
        <end position="253"/>
    </location>
</feature>
<protein>
    <submittedName>
        <fullName evidence="2">Uncharacterized protein</fullName>
    </submittedName>
</protein>
<dbReference type="EMBL" id="SRLO01000078">
    <property type="protein sequence ID" value="TNN77912.1"/>
    <property type="molecule type" value="Genomic_DNA"/>
</dbReference>
<proteinExistence type="predicted"/>
<gene>
    <name evidence="2" type="ORF">EYF80_011835</name>
</gene>
<feature type="region of interest" description="Disordered" evidence="1">
    <location>
        <begin position="223"/>
        <end position="274"/>
    </location>
</feature>
<name>A0A4Z2IL37_9TELE</name>
<sequence>MYVWLPSLYLSYRATDSAVKWRCGLAPSGKAINAVTARERAPLAGNNIYPGPSGTWNRQHSLHCTNNRMTGQLPNRISNSTASTEVQGPVKSNIICSPDSDKNQNAPFLRPGLLGRDRGADSGAELEKQYPCSEMDILLASHRRTPAAAGGITNDEWKEQREEEESKDGTYRTKKEKMEENMANHHMDMLLQLTSFSVTHTRDDLPSTTTKLGQSLRNIDKMTGAEEKDSELREVKRSRRIERQRRTPEERPTCAEGDQMETNTQGEERGLTTEGSKFQYFSHVSSFCGMA</sequence>
<accession>A0A4Z2IL37</accession>
<evidence type="ECO:0000313" key="2">
    <source>
        <dbReference type="EMBL" id="TNN77912.1"/>
    </source>
</evidence>
<feature type="region of interest" description="Disordered" evidence="1">
    <location>
        <begin position="95"/>
        <end position="127"/>
    </location>
</feature>
<evidence type="ECO:0000313" key="3">
    <source>
        <dbReference type="Proteomes" id="UP000314294"/>
    </source>
</evidence>
<feature type="region of interest" description="Disordered" evidence="1">
    <location>
        <begin position="147"/>
        <end position="173"/>
    </location>
</feature>
<keyword evidence="3" id="KW-1185">Reference proteome</keyword>
<comment type="caution">
    <text evidence="2">The sequence shown here is derived from an EMBL/GenBank/DDBJ whole genome shotgun (WGS) entry which is preliminary data.</text>
</comment>
<dbReference type="Proteomes" id="UP000314294">
    <property type="component" value="Unassembled WGS sequence"/>
</dbReference>
<dbReference type="AlphaFoldDB" id="A0A4Z2IL37"/>
<evidence type="ECO:0000256" key="1">
    <source>
        <dbReference type="SAM" id="MobiDB-lite"/>
    </source>
</evidence>
<organism evidence="2 3">
    <name type="scientific">Liparis tanakae</name>
    <name type="common">Tanaka's snailfish</name>
    <dbReference type="NCBI Taxonomy" id="230148"/>
    <lineage>
        <taxon>Eukaryota</taxon>
        <taxon>Metazoa</taxon>
        <taxon>Chordata</taxon>
        <taxon>Craniata</taxon>
        <taxon>Vertebrata</taxon>
        <taxon>Euteleostomi</taxon>
        <taxon>Actinopterygii</taxon>
        <taxon>Neopterygii</taxon>
        <taxon>Teleostei</taxon>
        <taxon>Neoteleostei</taxon>
        <taxon>Acanthomorphata</taxon>
        <taxon>Eupercaria</taxon>
        <taxon>Perciformes</taxon>
        <taxon>Cottioidei</taxon>
        <taxon>Cottales</taxon>
        <taxon>Liparidae</taxon>
        <taxon>Liparis</taxon>
    </lineage>
</organism>
<feature type="compositionally biased region" description="Basic and acidic residues" evidence="1">
    <location>
        <begin position="223"/>
        <end position="235"/>
    </location>
</feature>